<evidence type="ECO:0000313" key="14">
    <source>
        <dbReference type="Proteomes" id="UP000237968"/>
    </source>
</evidence>
<evidence type="ECO:0000256" key="3">
    <source>
        <dbReference type="ARBA" id="ARBA00010886"/>
    </source>
</evidence>
<dbReference type="InterPro" id="IPR017441">
    <property type="entry name" value="Protein_kinase_ATP_BS"/>
</dbReference>
<evidence type="ECO:0000259" key="12">
    <source>
        <dbReference type="PROSITE" id="PS50011"/>
    </source>
</evidence>
<dbReference type="InterPro" id="IPR011009">
    <property type="entry name" value="Kinase-like_dom_sf"/>
</dbReference>
<evidence type="ECO:0000313" key="13">
    <source>
        <dbReference type="EMBL" id="PRQ03455.1"/>
    </source>
</evidence>
<dbReference type="EC" id="2.7.11.1" evidence="13"/>
<dbReference type="PROSITE" id="PS50011">
    <property type="entry name" value="PROTEIN_KINASE_DOM"/>
    <property type="match status" value="1"/>
</dbReference>
<keyword evidence="14" id="KW-1185">Reference proteome</keyword>
<keyword evidence="5 13" id="KW-0808">Transferase</keyword>
<dbReference type="PANTHER" id="PTHR43289">
    <property type="entry name" value="MITOGEN-ACTIVATED PROTEIN KINASE KINASE KINASE 20-RELATED"/>
    <property type="match status" value="1"/>
</dbReference>
<dbReference type="InterPro" id="IPR001245">
    <property type="entry name" value="Ser-Thr/Tyr_kinase_cat_dom"/>
</dbReference>
<evidence type="ECO:0000256" key="7">
    <source>
        <dbReference type="ARBA" id="ARBA00022777"/>
    </source>
</evidence>
<evidence type="ECO:0000256" key="9">
    <source>
        <dbReference type="ARBA" id="ARBA00023212"/>
    </source>
</evidence>
<feature type="binding site" evidence="10">
    <location>
        <position position="72"/>
    </location>
    <ligand>
        <name>ATP</name>
        <dbReference type="ChEBI" id="CHEBI:30616"/>
    </ligand>
</feature>
<comment type="caution">
    <text evidence="13">The sequence shown here is derived from an EMBL/GenBank/DDBJ whole genome shotgun (WGS) entry which is preliminary data.</text>
</comment>
<feature type="region of interest" description="Disordered" evidence="11">
    <location>
        <begin position="198"/>
        <end position="248"/>
    </location>
</feature>
<gene>
    <name evidence="13" type="primary">spk1_7</name>
    <name evidence="13" type="ORF">ENSA5_15810</name>
</gene>
<reference evidence="13 14" key="1">
    <citation type="submission" date="2018-03" db="EMBL/GenBank/DDBJ databases">
        <title>Draft Genome Sequences of the Obligatory Marine Myxobacteria Enhygromyxa salina SWB005.</title>
        <authorList>
            <person name="Poehlein A."/>
            <person name="Moghaddam J.A."/>
            <person name="Harms H."/>
            <person name="Alanjari M."/>
            <person name="Koenig G.M."/>
            <person name="Daniel R."/>
            <person name="Schaeberle T.F."/>
        </authorList>
    </citation>
    <scope>NUCLEOTIDE SEQUENCE [LARGE SCALE GENOMIC DNA]</scope>
    <source>
        <strain evidence="13 14">SWB005</strain>
    </source>
</reference>
<feature type="compositionally biased region" description="Acidic residues" evidence="11">
    <location>
        <begin position="198"/>
        <end position="217"/>
    </location>
</feature>
<sequence length="491" mass="53644">MAGDSPHPGHDTSTQVDAEPEEPDDGSPSRPDWLTRGQTIGRYRVIECLGVGGMGVIYSAWDPELDRKLAIKIVRGRDGSLGSPRGRARLLREGQALARLRHPNVISVHDVGTHEGRVFVAMEFIEGQTLHQWLQRSPRPPTAELVDVFLQIGRGLAAAHRAGLVHRDVKPENVMIGEDDRVMVLDFGIAREGYISQDDLDDDLDDGFEDDLDEDDPAGGAPALTDQPTRVESASGLLEPGVPPRELLDDHTPLAELTRLGAVVGTPAYMSPEQHRGRPVDVRGDQFSYCVAMWEALNGEKPYGEGSREKLLARMRLGQLKPFRKRDVPRRVVRALRRGLAWNPAQRHPSMEALLEALNPRGRAAEQRLWFGLALGSLAGAVIGVAATVMSLGPSPSPEPERPASPDELGVELAKPWTHGPAAPREAVVRVELASALEARGDFEAALVEYERALALFEQAHGQGRRSAEIRARISELVARGRRGPEPGARK</sequence>
<dbReference type="CDD" id="cd14014">
    <property type="entry name" value="STKc_PknB_like"/>
    <property type="match status" value="1"/>
</dbReference>
<keyword evidence="9" id="KW-0206">Cytoskeleton</keyword>
<dbReference type="GO" id="GO:0000922">
    <property type="term" value="C:spindle pole"/>
    <property type="evidence" value="ECO:0007669"/>
    <property type="project" value="UniProtKB-SubCell"/>
</dbReference>
<evidence type="ECO:0000256" key="1">
    <source>
        <dbReference type="ARBA" id="ARBA00004300"/>
    </source>
</evidence>
<feature type="region of interest" description="Disordered" evidence="11">
    <location>
        <begin position="1"/>
        <end position="35"/>
    </location>
</feature>
<dbReference type="Proteomes" id="UP000237968">
    <property type="component" value="Unassembled WGS sequence"/>
</dbReference>
<dbReference type="GO" id="GO:0004674">
    <property type="term" value="F:protein serine/threonine kinase activity"/>
    <property type="evidence" value="ECO:0007669"/>
    <property type="project" value="UniProtKB-KW"/>
</dbReference>
<evidence type="ECO:0000256" key="11">
    <source>
        <dbReference type="SAM" id="MobiDB-lite"/>
    </source>
</evidence>
<dbReference type="OrthoDB" id="9801841at2"/>
<evidence type="ECO:0000256" key="10">
    <source>
        <dbReference type="PROSITE-ProRule" id="PRU10141"/>
    </source>
</evidence>
<feature type="domain" description="Protein kinase" evidence="12">
    <location>
        <begin position="43"/>
        <end position="371"/>
    </location>
</feature>
<comment type="similarity">
    <text evidence="3">Belongs to the protein kinase superfamily. NEK Ser/Thr protein kinase family. NIMA subfamily.</text>
</comment>
<dbReference type="PROSITE" id="PS00108">
    <property type="entry name" value="PROTEIN_KINASE_ST"/>
    <property type="match status" value="1"/>
</dbReference>
<dbReference type="Pfam" id="PF07714">
    <property type="entry name" value="PK_Tyr_Ser-Thr"/>
    <property type="match status" value="1"/>
</dbReference>
<keyword evidence="6 10" id="KW-0547">Nucleotide-binding</keyword>
<evidence type="ECO:0000256" key="6">
    <source>
        <dbReference type="ARBA" id="ARBA00022741"/>
    </source>
</evidence>
<keyword evidence="9" id="KW-0963">Cytoplasm</keyword>
<dbReference type="Gene3D" id="1.10.510.10">
    <property type="entry name" value="Transferase(Phosphotransferase) domain 1"/>
    <property type="match status" value="1"/>
</dbReference>
<evidence type="ECO:0000256" key="5">
    <source>
        <dbReference type="ARBA" id="ARBA00022679"/>
    </source>
</evidence>
<dbReference type="Pfam" id="PF00069">
    <property type="entry name" value="Pkinase"/>
    <property type="match status" value="1"/>
</dbReference>
<dbReference type="AlphaFoldDB" id="A0A2S9YEC8"/>
<dbReference type="GO" id="GO:0005524">
    <property type="term" value="F:ATP binding"/>
    <property type="evidence" value="ECO:0007669"/>
    <property type="project" value="UniProtKB-UniRule"/>
</dbReference>
<comment type="subcellular location">
    <subcellularLocation>
        <location evidence="1">Cytoplasm</location>
        <location evidence="1">Cytoskeleton</location>
        <location evidence="1">Microtubule organizing center</location>
        <location evidence="1">Centrosome</location>
    </subcellularLocation>
    <subcellularLocation>
        <location evidence="2">Cytoplasm</location>
        <location evidence="2">Cytoskeleton</location>
        <location evidence="2">Spindle pole</location>
    </subcellularLocation>
</comment>
<dbReference type="PANTHER" id="PTHR43289:SF34">
    <property type="entry name" value="SERINE_THREONINE-PROTEIN KINASE YBDM-RELATED"/>
    <property type="match status" value="1"/>
</dbReference>
<proteinExistence type="inferred from homology"/>
<dbReference type="InterPro" id="IPR008271">
    <property type="entry name" value="Ser/Thr_kinase_AS"/>
</dbReference>
<dbReference type="SUPFAM" id="SSF56112">
    <property type="entry name" value="Protein kinase-like (PK-like)"/>
    <property type="match status" value="1"/>
</dbReference>
<keyword evidence="4" id="KW-0723">Serine/threonine-protein kinase</keyword>
<organism evidence="13 14">
    <name type="scientific">Enhygromyxa salina</name>
    <dbReference type="NCBI Taxonomy" id="215803"/>
    <lineage>
        <taxon>Bacteria</taxon>
        <taxon>Pseudomonadati</taxon>
        <taxon>Myxococcota</taxon>
        <taxon>Polyangia</taxon>
        <taxon>Nannocystales</taxon>
        <taxon>Nannocystaceae</taxon>
        <taxon>Enhygromyxa</taxon>
    </lineage>
</organism>
<dbReference type="PROSITE" id="PS00107">
    <property type="entry name" value="PROTEIN_KINASE_ATP"/>
    <property type="match status" value="1"/>
</dbReference>
<evidence type="ECO:0000256" key="4">
    <source>
        <dbReference type="ARBA" id="ARBA00022527"/>
    </source>
</evidence>
<dbReference type="InterPro" id="IPR000719">
    <property type="entry name" value="Prot_kinase_dom"/>
</dbReference>
<keyword evidence="7 13" id="KW-0418">Kinase</keyword>
<dbReference type="GO" id="GO:0005813">
    <property type="term" value="C:centrosome"/>
    <property type="evidence" value="ECO:0007669"/>
    <property type="project" value="UniProtKB-SubCell"/>
</dbReference>
<name>A0A2S9YEC8_9BACT</name>
<dbReference type="EMBL" id="PVNK01000083">
    <property type="protein sequence ID" value="PRQ03455.1"/>
    <property type="molecule type" value="Genomic_DNA"/>
</dbReference>
<evidence type="ECO:0000256" key="8">
    <source>
        <dbReference type="ARBA" id="ARBA00022840"/>
    </source>
</evidence>
<dbReference type="SMART" id="SM00220">
    <property type="entry name" value="S_TKc"/>
    <property type="match status" value="1"/>
</dbReference>
<evidence type="ECO:0000256" key="2">
    <source>
        <dbReference type="ARBA" id="ARBA00004647"/>
    </source>
</evidence>
<accession>A0A2S9YEC8</accession>
<protein>
    <submittedName>
        <fullName evidence="13">Serine/threonine-protein kinase PK-1</fullName>
        <ecNumber evidence="13">2.7.11.1</ecNumber>
    </submittedName>
</protein>
<dbReference type="Gene3D" id="3.30.200.20">
    <property type="entry name" value="Phosphorylase Kinase, domain 1"/>
    <property type="match status" value="1"/>
</dbReference>
<keyword evidence="8 10" id="KW-0067">ATP-binding</keyword>
<dbReference type="RefSeq" id="WP_106391043.1">
    <property type="nucleotide sequence ID" value="NZ_PVNK01000083.1"/>
</dbReference>